<keyword evidence="3" id="KW-0464">Manganese</keyword>
<proteinExistence type="inferred from homology"/>
<dbReference type="InterPro" id="IPR006035">
    <property type="entry name" value="Ureohydrolase"/>
</dbReference>
<dbReference type="GO" id="GO:0030145">
    <property type="term" value="F:manganese ion binding"/>
    <property type="evidence" value="ECO:0007669"/>
    <property type="project" value="TreeGrafter"/>
</dbReference>
<dbReference type="CDD" id="cd09999">
    <property type="entry name" value="Arginase-like_1"/>
    <property type="match status" value="1"/>
</dbReference>
<dbReference type="RefSeq" id="WP_106775542.1">
    <property type="nucleotide sequence ID" value="NZ_PXYK01000047.1"/>
</dbReference>
<protein>
    <submittedName>
        <fullName evidence="5">Arginase</fullName>
    </submittedName>
</protein>
<accession>A0A2P7RKN0</accession>
<evidence type="ECO:0000256" key="3">
    <source>
        <dbReference type="ARBA" id="ARBA00023211"/>
    </source>
</evidence>
<keyword evidence="2" id="KW-0378">Hydrolase</keyword>
<keyword evidence="1" id="KW-0479">Metal-binding</keyword>
<evidence type="ECO:0000256" key="4">
    <source>
        <dbReference type="PROSITE-ProRule" id="PRU00742"/>
    </source>
</evidence>
<dbReference type="Gene3D" id="3.40.800.10">
    <property type="entry name" value="Ureohydrolase domain"/>
    <property type="match status" value="1"/>
</dbReference>
<comment type="similarity">
    <text evidence="4">Belongs to the arginase family.</text>
</comment>
<dbReference type="PANTHER" id="PTHR43782">
    <property type="entry name" value="ARGINASE"/>
    <property type="match status" value="1"/>
</dbReference>
<keyword evidence="6" id="KW-1185">Reference proteome</keyword>
<reference evidence="5 6" key="1">
    <citation type="submission" date="2018-03" db="EMBL/GenBank/DDBJ databases">
        <title>The draft genome of Mesorhizobium sp. 6GN-30.</title>
        <authorList>
            <person name="Liu L."/>
            <person name="Li L."/>
            <person name="Wang T."/>
            <person name="Zhang X."/>
            <person name="Liang L."/>
        </authorList>
    </citation>
    <scope>NUCLEOTIDE SEQUENCE [LARGE SCALE GENOMIC DNA]</scope>
    <source>
        <strain evidence="5 6">6GN30</strain>
    </source>
</reference>
<dbReference type="SUPFAM" id="SSF52768">
    <property type="entry name" value="Arginase/deacetylase"/>
    <property type="match status" value="1"/>
</dbReference>
<dbReference type="InterPro" id="IPR023696">
    <property type="entry name" value="Ureohydrolase_dom_sf"/>
</dbReference>
<dbReference type="EMBL" id="PXYK01000047">
    <property type="protein sequence ID" value="PSJ50788.1"/>
    <property type="molecule type" value="Genomic_DNA"/>
</dbReference>
<comment type="caution">
    <text evidence="5">The sequence shown here is derived from an EMBL/GenBank/DDBJ whole genome shotgun (WGS) entry which is preliminary data.</text>
</comment>
<evidence type="ECO:0000256" key="2">
    <source>
        <dbReference type="ARBA" id="ARBA00022801"/>
    </source>
</evidence>
<sequence>MVTRTILEAPSRLGLSTGGVAMLPKALLAAGLAEKIGARLGGEVVPPDHDPRVDAATGVLNLAGIASYTITLADAIGPLLEAGDMPVVLGGDCSILLGCLLAARRRGRSGLLFLDGHADFFQPAAEPKGEVASMELAVAAGRHDTVLARPEGRSPLIREEDVVAFGRRDEQDSEESGSQRIEESDVHLINLARIRDIGIAAAADRALEHLARLDGFWLHLDADVLDAAIMPAVDHIVEGGLGWDELVHVLRPAFATGRVIGMNITILNPSLDPDGSIVGRFVDTVASGMTA</sequence>
<evidence type="ECO:0000313" key="5">
    <source>
        <dbReference type="EMBL" id="PSJ50788.1"/>
    </source>
</evidence>
<name>A0A2P7RKN0_9HYPH</name>
<dbReference type="AlphaFoldDB" id="A0A2P7RKN0"/>
<evidence type="ECO:0000256" key="1">
    <source>
        <dbReference type="ARBA" id="ARBA00022723"/>
    </source>
</evidence>
<dbReference type="PANTHER" id="PTHR43782:SF3">
    <property type="entry name" value="ARGINASE"/>
    <property type="match status" value="1"/>
</dbReference>
<gene>
    <name evidence="5" type="ORF">C7I84_28220</name>
</gene>
<dbReference type="GO" id="GO:0004053">
    <property type="term" value="F:arginase activity"/>
    <property type="evidence" value="ECO:0007669"/>
    <property type="project" value="TreeGrafter"/>
</dbReference>
<dbReference type="PROSITE" id="PS51409">
    <property type="entry name" value="ARGINASE_2"/>
    <property type="match status" value="1"/>
</dbReference>
<dbReference type="Proteomes" id="UP000241229">
    <property type="component" value="Unassembled WGS sequence"/>
</dbReference>
<organism evidence="5 6">
    <name type="scientific">Kumtagia ephedrae</name>
    <dbReference type="NCBI Taxonomy" id="2116701"/>
    <lineage>
        <taxon>Bacteria</taxon>
        <taxon>Pseudomonadati</taxon>
        <taxon>Pseudomonadota</taxon>
        <taxon>Alphaproteobacteria</taxon>
        <taxon>Hyphomicrobiales</taxon>
        <taxon>Phyllobacteriaceae</taxon>
        <taxon>Kumtagia</taxon>
    </lineage>
</organism>
<dbReference type="Pfam" id="PF00491">
    <property type="entry name" value="Arginase"/>
    <property type="match status" value="1"/>
</dbReference>
<dbReference type="OrthoDB" id="7331788at2"/>
<evidence type="ECO:0000313" key="6">
    <source>
        <dbReference type="Proteomes" id="UP000241229"/>
    </source>
</evidence>
<dbReference type="GO" id="GO:0005737">
    <property type="term" value="C:cytoplasm"/>
    <property type="evidence" value="ECO:0007669"/>
    <property type="project" value="TreeGrafter"/>
</dbReference>